<dbReference type="GO" id="GO:0055085">
    <property type="term" value="P:transmembrane transport"/>
    <property type="evidence" value="ECO:0007669"/>
    <property type="project" value="InterPro"/>
</dbReference>
<dbReference type="Pfam" id="PF00528">
    <property type="entry name" value="BPD_transp_1"/>
    <property type="match status" value="1"/>
</dbReference>
<feature type="transmembrane region" description="Helical" evidence="7">
    <location>
        <begin position="20"/>
        <end position="43"/>
    </location>
</feature>
<dbReference type="PANTHER" id="PTHR43744">
    <property type="entry name" value="ABC TRANSPORTER PERMEASE PROTEIN MG189-RELATED-RELATED"/>
    <property type="match status" value="1"/>
</dbReference>
<dbReference type="PROSITE" id="PS50928">
    <property type="entry name" value="ABC_TM1"/>
    <property type="match status" value="1"/>
</dbReference>
<feature type="domain" description="ABC transmembrane type-1" evidence="8">
    <location>
        <begin position="80"/>
        <end position="278"/>
    </location>
</feature>
<gene>
    <name evidence="9" type="ORF">ET33_33480</name>
</gene>
<dbReference type="InterPro" id="IPR000515">
    <property type="entry name" value="MetI-like"/>
</dbReference>
<evidence type="ECO:0000256" key="6">
    <source>
        <dbReference type="ARBA" id="ARBA00023136"/>
    </source>
</evidence>
<keyword evidence="5 7" id="KW-1133">Transmembrane helix</keyword>
<evidence type="ECO:0000256" key="5">
    <source>
        <dbReference type="ARBA" id="ARBA00022989"/>
    </source>
</evidence>
<evidence type="ECO:0000256" key="1">
    <source>
        <dbReference type="ARBA" id="ARBA00004651"/>
    </source>
</evidence>
<comment type="subcellular location">
    <subcellularLocation>
        <location evidence="1 7">Cell membrane</location>
        <topology evidence="1 7">Multi-pass membrane protein</topology>
    </subcellularLocation>
</comment>
<evidence type="ECO:0000313" key="10">
    <source>
        <dbReference type="Proteomes" id="UP000028123"/>
    </source>
</evidence>
<name>A0A081P7R9_9BACL</name>
<organism evidence="9 10">
    <name type="scientific">Paenibacillus tyrfis</name>
    <dbReference type="NCBI Taxonomy" id="1501230"/>
    <lineage>
        <taxon>Bacteria</taxon>
        <taxon>Bacillati</taxon>
        <taxon>Bacillota</taxon>
        <taxon>Bacilli</taxon>
        <taxon>Bacillales</taxon>
        <taxon>Paenibacillaceae</taxon>
        <taxon>Paenibacillus</taxon>
    </lineage>
</organism>
<dbReference type="Proteomes" id="UP000028123">
    <property type="component" value="Unassembled WGS sequence"/>
</dbReference>
<dbReference type="SUPFAM" id="SSF161098">
    <property type="entry name" value="MetI-like"/>
    <property type="match status" value="1"/>
</dbReference>
<dbReference type="CDD" id="cd06261">
    <property type="entry name" value="TM_PBP2"/>
    <property type="match status" value="1"/>
</dbReference>
<evidence type="ECO:0000256" key="7">
    <source>
        <dbReference type="RuleBase" id="RU363032"/>
    </source>
</evidence>
<feature type="transmembrane region" description="Helical" evidence="7">
    <location>
        <begin position="270"/>
        <end position="289"/>
    </location>
</feature>
<evidence type="ECO:0000259" key="8">
    <source>
        <dbReference type="PROSITE" id="PS50928"/>
    </source>
</evidence>
<dbReference type="EMBL" id="JNVM01000006">
    <property type="protein sequence ID" value="KEQ26742.1"/>
    <property type="molecule type" value="Genomic_DNA"/>
</dbReference>
<sequence>MVRVNGRKPNDISNTAHFIINLFFWFYTAVCILPLLLVIIVSFSDEKAVLLNGYSFLPESFSLSAYRFLFKDWEQILRSFGVSLVVTAVGTIISVIIMAMYAYPISRKDFPHKNVFSFFMFFTMLFNGGLVPWYLVYTQMLNLKNTLAALILPLLVSAFFVLMLRTFFSGTIPPALMESAKIDGAGEFRIFAQIILPLSLPVLATVALFQTLNYWNDWFTSLVFITGSKNVNLQYLMYKTMLDIQFLNSNTQALQAINQSGALQLPTETARMAMAVLGIGPIVFAYPFFQKYFVKGLTVGAVKG</sequence>
<feature type="transmembrane region" description="Helical" evidence="7">
    <location>
        <begin position="188"/>
        <end position="209"/>
    </location>
</feature>
<keyword evidence="4 7" id="KW-0812">Transmembrane</keyword>
<dbReference type="PANTHER" id="PTHR43744:SF9">
    <property type="entry name" value="POLYGALACTURONAN_RHAMNOGALACTURONAN TRANSPORT SYSTEM PERMEASE PROTEIN YTCP"/>
    <property type="match status" value="1"/>
</dbReference>
<protein>
    <submittedName>
        <fullName evidence="9">Sugar ABC transporter permease</fullName>
    </submittedName>
</protein>
<evidence type="ECO:0000256" key="3">
    <source>
        <dbReference type="ARBA" id="ARBA00022475"/>
    </source>
</evidence>
<comment type="caution">
    <text evidence="9">The sequence shown here is derived from an EMBL/GenBank/DDBJ whole genome shotgun (WGS) entry which is preliminary data.</text>
</comment>
<dbReference type="GO" id="GO:0005886">
    <property type="term" value="C:plasma membrane"/>
    <property type="evidence" value="ECO:0007669"/>
    <property type="project" value="UniProtKB-SubCell"/>
</dbReference>
<proteinExistence type="inferred from homology"/>
<evidence type="ECO:0000256" key="2">
    <source>
        <dbReference type="ARBA" id="ARBA00022448"/>
    </source>
</evidence>
<keyword evidence="10" id="KW-1185">Reference proteome</keyword>
<comment type="similarity">
    <text evidence="7">Belongs to the binding-protein-dependent transport system permease family.</text>
</comment>
<accession>A0A081P7R9</accession>
<dbReference type="AlphaFoldDB" id="A0A081P7R9"/>
<dbReference type="InterPro" id="IPR035906">
    <property type="entry name" value="MetI-like_sf"/>
</dbReference>
<feature type="transmembrane region" description="Helical" evidence="7">
    <location>
        <begin position="147"/>
        <end position="168"/>
    </location>
</feature>
<feature type="transmembrane region" description="Helical" evidence="7">
    <location>
        <begin position="80"/>
        <end position="103"/>
    </location>
</feature>
<evidence type="ECO:0000313" key="9">
    <source>
        <dbReference type="EMBL" id="KEQ26742.1"/>
    </source>
</evidence>
<dbReference type="eggNOG" id="COG0395">
    <property type="taxonomic scope" value="Bacteria"/>
</dbReference>
<dbReference type="Gene3D" id="1.10.3720.10">
    <property type="entry name" value="MetI-like"/>
    <property type="match status" value="1"/>
</dbReference>
<evidence type="ECO:0000256" key="4">
    <source>
        <dbReference type="ARBA" id="ARBA00022692"/>
    </source>
</evidence>
<keyword evidence="6 7" id="KW-0472">Membrane</keyword>
<feature type="transmembrane region" description="Helical" evidence="7">
    <location>
        <begin position="115"/>
        <end position="135"/>
    </location>
</feature>
<reference evidence="9 10" key="1">
    <citation type="submission" date="2014-06" db="EMBL/GenBank/DDBJ databases">
        <title>Draft genome sequence of Paenibacillus sp. MSt1.</title>
        <authorList>
            <person name="Aw Y.K."/>
            <person name="Ong K.S."/>
            <person name="Gan H.M."/>
            <person name="Lee S.M."/>
        </authorList>
    </citation>
    <scope>NUCLEOTIDE SEQUENCE [LARGE SCALE GENOMIC DNA]</scope>
    <source>
        <strain evidence="9 10">MSt1</strain>
    </source>
</reference>
<keyword evidence="3" id="KW-1003">Cell membrane</keyword>
<keyword evidence="2 7" id="KW-0813">Transport</keyword>